<name>A0AA41WBI6_9BACT</name>
<keyword evidence="2 6" id="KW-0808">Transferase</keyword>
<dbReference type="CDD" id="cd01164">
    <property type="entry name" value="FruK_PfkB_like"/>
    <property type="match status" value="1"/>
</dbReference>
<dbReference type="SUPFAM" id="SSF53613">
    <property type="entry name" value="Ribokinase-like"/>
    <property type="match status" value="1"/>
</dbReference>
<dbReference type="Proteomes" id="UP001165306">
    <property type="component" value="Unassembled WGS sequence"/>
</dbReference>
<dbReference type="GO" id="GO:0008443">
    <property type="term" value="F:phosphofructokinase activity"/>
    <property type="evidence" value="ECO:0007669"/>
    <property type="project" value="TreeGrafter"/>
</dbReference>
<dbReference type="Gene3D" id="3.40.1190.20">
    <property type="match status" value="1"/>
</dbReference>
<evidence type="ECO:0000256" key="6">
    <source>
        <dbReference type="PIRNR" id="PIRNR000535"/>
    </source>
</evidence>
<evidence type="ECO:0000256" key="2">
    <source>
        <dbReference type="ARBA" id="ARBA00022679"/>
    </source>
</evidence>
<dbReference type="Pfam" id="PF00294">
    <property type="entry name" value="PfkB"/>
    <property type="match status" value="1"/>
</dbReference>
<reference evidence="9" key="1">
    <citation type="submission" date="2022-06" db="EMBL/GenBank/DDBJ databases">
        <title>CFH 74404 Thermomicrobiaceae sp.</title>
        <authorList>
            <person name="Ming H."/>
            <person name="Li W.-J."/>
            <person name="Zhao Z."/>
        </authorList>
    </citation>
    <scope>NUCLEOTIDE SEQUENCE</scope>
    <source>
        <strain evidence="9">CFH 74404</strain>
    </source>
</reference>
<keyword evidence="4 7" id="KW-0418">Kinase</keyword>
<dbReference type="PRINTS" id="PR00990">
    <property type="entry name" value="RIBOKINASE"/>
</dbReference>
<dbReference type="InterPro" id="IPR017583">
    <property type="entry name" value="Tagatose/fructose_Pkinase"/>
</dbReference>
<keyword evidence="5" id="KW-0067">ATP-binding</keyword>
<sequence length="316" mass="32117">MLIASPNIGFDHTARLDELRPGHVLRFTSVTVTAGGKGVNVARAARDLGCPARLVGFAAGRTGSAAIDHLLDEGIPVVGVPIAGEARVNTIVLEKSGRVTVMNEPGPSIGEAEWRSFEEAIATHLQEHQVFVAIGSLPPGAPADAYARLVHLASAVGLTTIVDASGQTLARALEANPDIVTPNLFEAEALVHGSADERVEVDGIDVRPRALEAAMRLCERGAAAALVTAGSAGVAVASADVRGWVSAPAVTVRNPIGAGDAFVAGLAAALERGRALQDAMLEAVAAGAASVETSLAGRLDPARARALLAGLTIQAG</sequence>
<dbReference type="GO" id="GO:0005524">
    <property type="term" value="F:ATP binding"/>
    <property type="evidence" value="ECO:0007669"/>
    <property type="project" value="UniProtKB-KW"/>
</dbReference>
<proteinExistence type="inferred from homology"/>
<evidence type="ECO:0000313" key="10">
    <source>
        <dbReference type="Proteomes" id="UP001165306"/>
    </source>
</evidence>
<dbReference type="RefSeq" id="WP_284057585.1">
    <property type="nucleotide sequence ID" value="NZ_JAMSLR010000008.1"/>
</dbReference>
<evidence type="ECO:0000256" key="5">
    <source>
        <dbReference type="ARBA" id="ARBA00022840"/>
    </source>
</evidence>
<evidence type="ECO:0000313" key="9">
    <source>
        <dbReference type="EMBL" id="MCM8749801.1"/>
    </source>
</evidence>
<accession>A0AA41WBI6</accession>
<evidence type="ECO:0000259" key="8">
    <source>
        <dbReference type="Pfam" id="PF00294"/>
    </source>
</evidence>
<dbReference type="AlphaFoldDB" id="A0AA41WBI6"/>
<dbReference type="NCBIfam" id="TIGR03168">
    <property type="entry name" value="1-PFK"/>
    <property type="match status" value="1"/>
</dbReference>
<dbReference type="InterPro" id="IPR002173">
    <property type="entry name" value="Carboh/pur_kinase_PfkB_CS"/>
</dbReference>
<dbReference type="PIRSF" id="PIRSF000535">
    <property type="entry name" value="1PFK/6PFK/LacC"/>
    <property type="match status" value="1"/>
</dbReference>
<evidence type="ECO:0000256" key="3">
    <source>
        <dbReference type="ARBA" id="ARBA00022741"/>
    </source>
</evidence>
<organism evidence="9 10">
    <name type="scientific">Thermalbibacter longus</name>
    <dbReference type="NCBI Taxonomy" id="2951981"/>
    <lineage>
        <taxon>Bacteria</taxon>
        <taxon>Pseudomonadati</taxon>
        <taxon>Thermomicrobiota</taxon>
        <taxon>Thermomicrobia</taxon>
        <taxon>Thermomicrobiales</taxon>
        <taxon>Thermomicrobiaceae</taxon>
        <taxon>Thermalbibacter</taxon>
    </lineage>
</organism>
<keyword evidence="10" id="KW-1185">Reference proteome</keyword>
<evidence type="ECO:0000256" key="4">
    <source>
        <dbReference type="ARBA" id="ARBA00022777"/>
    </source>
</evidence>
<dbReference type="InterPro" id="IPR029056">
    <property type="entry name" value="Ribokinase-like"/>
</dbReference>
<dbReference type="InterPro" id="IPR002139">
    <property type="entry name" value="Ribo/fructo_kinase"/>
</dbReference>
<dbReference type="EC" id="2.7.1.-" evidence="9"/>
<dbReference type="EMBL" id="JAMSLR010000008">
    <property type="protein sequence ID" value="MCM8749801.1"/>
    <property type="molecule type" value="Genomic_DNA"/>
</dbReference>
<dbReference type="InterPro" id="IPR011611">
    <property type="entry name" value="PfkB_dom"/>
</dbReference>
<dbReference type="GO" id="GO:0005829">
    <property type="term" value="C:cytosol"/>
    <property type="evidence" value="ECO:0007669"/>
    <property type="project" value="TreeGrafter"/>
</dbReference>
<dbReference type="PANTHER" id="PTHR46566">
    <property type="entry name" value="1-PHOSPHOFRUCTOKINASE-RELATED"/>
    <property type="match status" value="1"/>
</dbReference>
<protein>
    <submittedName>
        <fullName evidence="9">Hexose kinase</fullName>
        <ecNumber evidence="9">2.7.1.-</ecNumber>
    </submittedName>
</protein>
<comment type="similarity">
    <text evidence="1 7">Belongs to the carbohydrate kinase PfkB family.</text>
</comment>
<evidence type="ECO:0000256" key="1">
    <source>
        <dbReference type="ARBA" id="ARBA00010688"/>
    </source>
</evidence>
<keyword evidence="3" id="KW-0547">Nucleotide-binding</keyword>
<comment type="caution">
    <text evidence="9">The sequence shown here is derived from an EMBL/GenBank/DDBJ whole genome shotgun (WGS) entry which is preliminary data.</text>
</comment>
<gene>
    <name evidence="9" type="ORF">NET02_11635</name>
</gene>
<dbReference type="PANTHER" id="PTHR46566:SF2">
    <property type="entry name" value="ATP-DEPENDENT 6-PHOSPHOFRUCTOKINASE ISOZYME 2"/>
    <property type="match status" value="1"/>
</dbReference>
<dbReference type="PROSITE" id="PS00584">
    <property type="entry name" value="PFKB_KINASES_2"/>
    <property type="match status" value="1"/>
</dbReference>
<evidence type="ECO:0000256" key="7">
    <source>
        <dbReference type="RuleBase" id="RU003704"/>
    </source>
</evidence>
<feature type="domain" description="Carbohydrate kinase PfkB" evidence="8">
    <location>
        <begin position="15"/>
        <end position="298"/>
    </location>
</feature>